<comment type="caution">
    <text evidence="3">The sequence shown here is derived from an EMBL/GenBank/DDBJ whole genome shotgun (WGS) entry which is preliminary data.</text>
</comment>
<protein>
    <submittedName>
        <fullName evidence="3">Uncharacterized protein</fullName>
    </submittedName>
</protein>
<accession>A0A484F9P1</accession>
<keyword evidence="2" id="KW-0812">Transmembrane</keyword>
<dbReference type="STRING" id="1213857.A0A484F9P1"/>
<dbReference type="AlphaFoldDB" id="A0A484F9P1"/>
<organism evidence="3 4">
    <name type="scientific">Colletotrichum orbiculare (strain 104-T / ATCC 96160 / CBS 514.97 / LARS 414 / MAFF 240422)</name>
    <name type="common">Cucumber anthracnose fungus</name>
    <name type="synonym">Colletotrichum lagenarium</name>
    <dbReference type="NCBI Taxonomy" id="1213857"/>
    <lineage>
        <taxon>Eukaryota</taxon>
        <taxon>Fungi</taxon>
        <taxon>Dikarya</taxon>
        <taxon>Ascomycota</taxon>
        <taxon>Pezizomycotina</taxon>
        <taxon>Sordariomycetes</taxon>
        <taxon>Hypocreomycetidae</taxon>
        <taxon>Glomerellales</taxon>
        <taxon>Glomerellaceae</taxon>
        <taxon>Colletotrichum</taxon>
        <taxon>Colletotrichum orbiculare species complex</taxon>
    </lineage>
</organism>
<evidence type="ECO:0000256" key="1">
    <source>
        <dbReference type="SAM" id="MobiDB-lite"/>
    </source>
</evidence>
<sequence length="203" mass="21011">MEPNAWTIYRGSCTNKNYEQRGCPSDCISSSVVTDGHIGINWCAQLKKWVCGTIDRCGPDSFALPVMKILAGSAMQYDDILQPSSPHNGTGLLCSGTATGATATTGSGSTARATEKAESASGNISAGAAAGIGAGVGAPLAIAVAVLAYLLHREKKQSKGPRSATAVEVSGDSKTETPGGENGLNRSIRELRDQDAVRYELPH</sequence>
<feature type="compositionally biased region" description="Basic and acidic residues" evidence="1">
    <location>
        <begin position="187"/>
        <end position="203"/>
    </location>
</feature>
<reference evidence="4" key="1">
    <citation type="journal article" date="2013" name="New Phytol.">
        <title>Comparative genomic and transcriptomic analyses reveal the hemibiotrophic stage shift of Colletotrichum fungi.</title>
        <authorList>
            <person name="Gan P."/>
            <person name="Ikeda K."/>
            <person name="Irieda H."/>
            <person name="Narusaka M."/>
            <person name="O'Connell R.J."/>
            <person name="Narusaka Y."/>
            <person name="Takano Y."/>
            <person name="Kubo Y."/>
            <person name="Shirasu K."/>
        </authorList>
    </citation>
    <scope>NUCLEOTIDE SEQUENCE [LARGE SCALE GENOMIC DNA]</scope>
    <source>
        <strain evidence="4">104-T / ATCC 96160 / CBS 514.97 / LARS 414 / MAFF 240422</strain>
    </source>
</reference>
<name>A0A484F9P1_COLOR</name>
<feature type="transmembrane region" description="Helical" evidence="2">
    <location>
        <begin position="128"/>
        <end position="151"/>
    </location>
</feature>
<gene>
    <name evidence="3" type="ORF">Cob_v012945</name>
</gene>
<keyword evidence="4" id="KW-1185">Reference proteome</keyword>
<dbReference type="OrthoDB" id="5215637at2759"/>
<keyword evidence="2" id="KW-0472">Membrane</keyword>
<dbReference type="EMBL" id="AMCV02000058">
    <property type="protein sequence ID" value="TDZ14136.1"/>
    <property type="molecule type" value="Genomic_DNA"/>
</dbReference>
<evidence type="ECO:0000313" key="4">
    <source>
        <dbReference type="Proteomes" id="UP000014480"/>
    </source>
</evidence>
<proteinExistence type="predicted"/>
<feature type="region of interest" description="Disordered" evidence="1">
    <location>
        <begin position="157"/>
        <end position="203"/>
    </location>
</feature>
<keyword evidence="2" id="KW-1133">Transmembrane helix</keyword>
<dbReference type="Proteomes" id="UP000014480">
    <property type="component" value="Unassembled WGS sequence"/>
</dbReference>
<evidence type="ECO:0000256" key="2">
    <source>
        <dbReference type="SAM" id="Phobius"/>
    </source>
</evidence>
<reference evidence="4" key="2">
    <citation type="journal article" date="2019" name="Mol. Plant Microbe Interact.">
        <title>Genome sequence resources for four phytopathogenic fungi from the Colletotrichum orbiculare species complex.</title>
        <authorList>
            <person name="Gan P."/>
            <person name="Tsushima A."/>
            <person name="Narusaka M."/>
            <person name="Narusaka Y."/>
            <person name="Takano Y."/>
            <person name="Kubo Y."/>
            <person name="Shirasu K."/>
        </authorList>
    </citation>
    <scope>GENOME REANNOTATION</scope>
    <source>
        <strain evidence="4">104-T / ATCC 96160 / CBS 514.97 / LARS 414 / MAFF 240422</strain>
    </source>
</reference>
<evidence type="ECO:0000313" key="3">
    <source>
        <dbReference type="EMBL" id="TDZ14136.1"/>
    </source>
</evidence>